<organism evidence="1 2">
    <name type="scientific">Violaceomyces palustris</name>
    <dbReference type="NCBI Taxonomy" id="1673888"/>
    <lineage>
        <taxon>Eukaryota</taxon>
        <taxon>Fungi</taxon>
        <taxon>Dikarya</taxon>
        <taxon>Basidiomycota</taxon>
        <taxon>Ustilaginomycotina</taxon>
        <taxon>Ustilaginomycetes</taxon>
        <taxon>Violaceomycetales</taxon>
        <taxon>Violaceomycetaceae</taxon>
        <taxon>Violaceomyces</taxon>
    </lineage>
</organism>
<evidence type="ECO:0000313" key="1">
    <source>
        <dbReference type="EMBL" id="PWN49764.1"/>
    </source>
</evidence>
<name>A0ACD0NVK4_9BASI</name>
<keyword evidence="2" id="KW-1185">Reference proteome</keyword>
<accession>A0ACD0NVK4</accession>
<proteinExistence type="predicted"/>
<dbReference type="EMBL" id="KZ820009">
    <property type="protein sequence ID" value="PWN49764.1"/>
    <property type="molecule type" value="Genomic_DNA"/>
</dbReference>
<sequence length="490" mass="56965">MYCLRWWIPLFLLPFPSTTPFLLTLFLLSYSLHTKPCVYCSFILVGLFASSTYWYPTSHQLDTNILRSPPGISPYSFRESHWMKEEEDLIEFFSKIKLRNLTEIQISSGLDSWEGNGEKEEEEEIERLFDDLIQEDEGNGKGRRFKEEDVRSWIEMRKELKRLELLTSFCPTPQEEEDGEVQPWRNRMEATPRLEDRRAPREFQELKRDYFQRAVSKRILTDRFVYFLKLRLLFQGWDQHLVLKRGEVGEVGEEFLEVGEDLEPYLKGRDNEDDGPSLKLRLLALGRTMDGVDEGRIKRRSEGEIDDGRRSQSWIDFGLGPTGRGFWRNIKRSEPEEVGQVDKSAEVGYRSIPSKDLGWGEKVESMRRRRRRERGKATNLKTLEIVLCPPSGRRSESDRRGEEDRPADERRADRGSRGEPKKRFFLGFKGQGGLGVWVNLDWSSSSTATKVPSSNDPTRSSKPSLQVPDSYRPPSQDVPETLPSVIHSEL</sequence>
<dbReference type="Proteomes" id="UP000245626">
    <property type="component" value="Unassembled WGS sequence"/>
</dbReference>
<protein>
    <submittedName>
        <fullName evidence="1">Uncharacterized protein</fullName>
    </submittedName>
</protein>
<gene>
    <name evidence="1" type="ORF">IE53DRAFT_387996</name>
</gene>
<evidence type="ECO:0000313" key="2">
    <source>
        <dbReference type="Proteomes" id="UP000245626"/>
    </source>
</evidence>
<reference evidence="1 2" key="1">
    <citation type="journal article" date="2018" name="Mol. Biol. Evol.">
        <title>Broad Genomic Sampling Reveals a Smut Pathogenic Ancestry of the Fungal Clade Ustilaginomycotina.</title>
        <authorList>
            <person name="Kijpornyongpan T."/>
            <person name="Mondo S.J."/>
            <person name="Barry K."/>
            <person name="Sandor L."/>
            <person name="Lee J."/>
            <person name="Lipzen A."/>
            <person name="Pangilinan J."/>
            <person name="LaButti K."/>
            <person name="Hainaut M."/>
            <person name="Henrissat B."/>
            <person name="Grigoriev I.V."/>
            <person name="Spatafora J.W."/>
            <person name="Aime M.C."/>
        </authorList>
    </citation>
    <scope>NUCLEOTIDE SEQUENCE [LARGE SCALE GENOMIC DNA]</scope>
    <source>
        <strain evidence="1 2">SA 807</strain>
    </source>
</reference>